<feature type="compositionally biased region" description="Acidic residues" evidence="12">
    <location>
        <begin position="129"/>
        <end position="141"/>
    </location>
</feature>
<dbReference type="FunFam" id="2.60.120.260:FF:000002">
    <property type="entry name" value="Coagulation factor VIII"/>
    <property type="match status" value="1"/>
</dbReference>
<dbReference type="CDD" id="cd00057">
    <property type="entry name" value="FA58C"/>
    <property type="match status" value="1"/>
</dbReference>
<dbReference type="InterPro" id="IPR000421">
    <property type="entry name" value="FA58C"/>
</dbReference>
<dbReference type="SMART" id="SM00603">
    <property type="entry name" value="LCCL"/>
    <property type="match status" value="1"/>
</dbReference>
<comment type="caution">
    <text evidence="17">The sequence shown here is derived from an EMBL/GenBank/DDBJ whole genome shotgun (WGS) entry which is preliminary data.</text>
</comment>
<keyword evidence="18" id="KW-1185">Reference proteome</keyword>
<keyword evidence="3 13" id="KW-0812">Transmembrane</keyword>
<dbReference type="CDD" id="cd00041">
    <property type="entry name" value="CUB"/>
    <property type="match status" value="1"/>
</dbReference>
<dbReference type="PROSITE" id="PS50820">
    <property type="entry name" value="LCCL"/>
    <property type="match status" value="1"/>
</dbReference>
<keyword evidence="5 13" id="KW-1133">Transmembrane helix</keyword>
<feature type="domain" description="F5/8 type C" evidence="15">
    <location>
        <begin position="383"/>
        <end position="540"/>
    </location>
</feature>
<dbReference type="GO" id="GO:0042060">
    <property type="term" value="P:wound healing"/>
    <property type="evidence" value="ECO:0007669"/>
    <property type="project" value="TreeGrafter"/>
</dbReference>
<dbReference type="SUPFAM" id="SSF49785">
    <property type="entry name" value="Galactose-binding domain-like"/>
    <property type="match status" value="1"/>
</dbReference>
<dbReference type="EMBL" id="SGJD01003773">
    <property type="protein sequence ID" value="KAB0392549.1"/>
    <property type="molecule type" value="Genomic_DNA"/>
</dbReference>
<organism evidence="17 18">
    <name type="scientific">Balaenoptera physalus</name>
    <name type="common">Fin whale</name>
    <name type="synonym">Balaena physalus</name>
    <dbReference type="NCBI Taxonomy" id="9770"/>
    <lineage>
        <taxon>Eukaryota</taxon>
        <taxon>Metazoa</taxon>
        <taxon>Chordata</taxon>
        <taxon>Craniata</taxon>
        <taxon>Vertebrata</taxon>
        <taxon>Euteleostomi</taxon>
        <taxon>Mammalia</taxon>
        <taxon>Eutheria</taxon>
        <taxon>Laurasiatheria</taxon>
        <taxon>Artiodactyla</taxon>
        <taxon>Whippomorpha</taxon>
        <taxon>Cetacea</taxon>
        <taxon>Mysticeti</taxon>
        <taxon>Balaenopteridae</taxon>
        <taxon>Balaenoptera</taxon>
    </lineage>
</organism>
<keyword evidence="6 13" id="KW-0472">Membrane</keyword>
<evidence type="ECO:0000256" key="2">
    <source>
        <dbReference type="ARBA" id="ARBA00022553"/>
    </source>
</evidence>
<dbReference type="InterPro" id="IPR036609">
    <property type="entry name" value="LCCL_sf"/>
</dbReference>
<evidence type="ECO:0000259" key="14">
    <source>
        <dbReference type="PROSITE" id="PS01180"/>
    </source>
</evidence>
<evidence type="ECO:0000313" key="17">
    <source>
        <dbReference type="EMBL" id="KAB0392549.1"/>
    </source>
</evidence>
<keyword evidence="2" id="KW-0597">Phosphoprotein</keyword>
<feature type="region of interest" description="Disordered" evidence="12">
    <location>
        <begin position="1"/>
        <end position="23"/>
    </location>
</feature>
<accession>A0A643BWY6</accession>
<comment type="caution">
    <text evidence="11">Lacks conserved residue(s) required for the propagation of feature annotation.</text>
</comment>
<evidence type="ECO:0000256" key="8">
    <source>
        <dbReference type="ARBA" id="ARBA00023180"/>
    </source>
</evidence>
<dbReference type="InterPro" id="IPR050633">
    <property type="entry name" value="Neuropilin_MCO_CoagFactor"/>
</dbReference>
<dbReference type="SUPFAM" id="SSF69848">
    <property type="entry name" value="LCCL domain"/>
    <property type="match status" value="1"/>
</dbReference>
<feature type="transmembrane region" description="Helical" evidence="13">
    <location>
        <begin position="618"/>
        <end position="643"/>
    </location>
</feature>
<evidence type="ECO:0000256" key="12">
    <source>
        <dbReference type="SAM" id="MobiDB-lite"/>
    </source>
</evidence>
<evidence type="ECO:0000313" key="18">
    <source>
        <dbReference type="Proteomes" id="UP000437017"/>
    </source>
</evidence>
<evidence type="ECO:0000256" key="6">
    <source>
        <dbReference type="ARBA" id="ARBA00023136"/>
    </source>
</evidence>
<feature type="compositionally biased region" description="Polar residues" evidence="12">
    <location>
        <begin position="559"/>
        <end position="568"/>
    </location>
</feature>
<evidence type="ECO:0000256" key="3">
    <source>
        <dbReference type="ARBA" id="ARBA00022692"/>
    </source>
</evidence>
<dbReference type="Gene3D" id="2.60.120.290">
    <property type="entry name" value="Spermadhesin, CUB domain"/>
    <property type="match status" value="1"/>
</dbReference>
<feature type="domain" description="LCCL" evidence="16">
    <location>
        <begin position="305"/>
        <end position="368"/>
    </location>
</feature>
<dbReference type="AlphaFoldDB" id="A0A643BWY6"/>
<evidence type="ECO:0000259" key="16">
    <source>
        <dbReference type="PROSITE" id="PS50820"/>
    </source>
</evidence>
<evidence type="ECO:0000259" key="15">
    <source>
        <dbReference type="PROSITE" id="PS50022"/>
    </source>
</evidence>
<dbReference type="SMART" id="SM00231">
    <property type="entry name" value="FA58C"/>
    <property type="match status" value="1"/>
</dbReference>
<feature type="region of interest" description="Disordered" evidence="12">
    <location>
        <begin position="831"/>
        <end position="851"/>
    </location>
</feature>
<dbReference type="InterPro" id="IPR008979">
    <property type="entry name" value="Galactose-bd-like_sf"/>
</dbReference>
<evidence type="ECO:0000256" key="11">
    <source>
        <dbReference type="PROSITE-ProRule" id="PRU00059"/>
    </source>
</evidence>
<keyword evidence="7 11" id="KW-1015">Disulfide bond</keyword>
<feature type="region of interest" description="Disordered" evidence="12">
    <location>
        <begin position="121"/>
        <end position="141"/>
    </location>
</feature>
<dbReference type="GO" id="GO:0038023">
    <property type="term" value="F:signaling receptor activity"/>
    <property type="evidence" value="ECO:0007669"/>
    <property type="project" value="TreeGrafter"/>
</dbReference>
<gene>
    <name evidence="17" type="ORF">E2I00_005524</name>
</gene>
<dbReference type="SUPFAM" id="SSF49854">
    <property type="entry name" value="Spermadhesin, CUB domain"/>
    <property type="match status" value="1"/>
</dbReference>
<proteinExistence type="predicted"/>
<evidence type="ECO:0000256" key="4">
    <source>
        <dbReference type="ARBA" id="ARBA00022729"/>
    </source>
</evidence>
<sequence length="880" mass="96413">TPEPSKVSGSRGVRGERSPGGADRIFEKPKFLDNIQVATIIWCQESNEKQAEKVVGDKILRVAGERPVAFVTRSASDKDDESNLTWGFVLSCSIMTVPLLIPARSETDRFSEEYIGESGGDHLRGWGGGEEEADSDCGDDGVGEEEGVVDVALLIISNRDIQGDGCGHTVLGPESGTLTSINYPQTYPNSTVCEWEIRVKMGERVRIKFGDFDIEDSDSCHFNYLRIYNGIGVSRTEIGKYCGLGLQMNHSIESKSNEITVLFMSGIHVSGRGFLASYSVIDKQDLITCLDTASSFLEPEFSKYCPAGCLLPFAEISGTIPHGYRDSSPLCMAGVHAGVVSNILGGRISVVISKGIPYYESSLANNVTGHLSTSLFTFKTSGCYGTLGMESGVIADAQIMASSVLEWTDHTGQENSWKPEKARLKKPGPPWAAFATDEYQWLQIDLNKEKKITGIVTTGSTMVEHNYYVSAYRVLYSDDGHRWTVYREPGVEQDKIFQGNKDYHQDVRNNFLPPIIARFIRVNPTQWQQKIAMKMELLGCQFIPKGRPPKLTQPPPPRSSSDLKNTTAPPKIAKGRAPKFTQPLQPRSSNEFPAHTEQTTATPEIKNTTITPNVTKDVALAAVLVPVLVMVLTTLILILVCAWHWRNRKKKAEGTYDLPYWDRAAFCVMVSFAYDHNEGWWKGMKQFLPAKSVEHEETPVRYSSSEVNHLSPREVTTALQADSAEYAQPLVGGIVGTLHQRSTFKPEEGKEAGYADLDPYSSPVQEVYHAYAEPLPVTGPEYATPIVMDMSGHPTASVGLPSASTFKAAGNQPPPLVGTYSTLLSRTDSCSSARAQYDTPKGGKPTPSAPDELVYQVPQSAQGLSGAGRDGECGVFKEIL</sequence>
<feature type="disulfide bond" evidence="11">
    <location>
        <begin position="166"/>
        <end position="193"/>
    </location>
</feature>
<evidence type="ECO:0000256" key="10">
    <source>
        <dbReference type="ARBA" id="ARBA00075409"/>
    </source>
</evidence>
<evidence type="ECO:0000256" key="1">
    <source>
        <dbReference type="ARBA" id="ARBA00004479"/>
    </source>
</evidence>
<dbReference type="Gene3D" id="2.170.130.20">
    <property type="entry name" value="LCCL-like domain"/>
    <property type="match status" value="1"/>
</dbReference>
<dbReference type="SMART" id="SM00042">
    <property type="entry name" value="CUB"/>
    <property type="match status" value="1"/>
</dbReference>
<keyword evidence="4" id="KW-0732">Signal</keyword>
<protein>
    <recommendedName>
        <fullName evidence="9">Discoidin, CUB and LCCL domain-containing protein 2</fullName>
    </recommendedName>
    <alternativeName>
        <fullName evidence="10">Endothelial and smooth muscle cell-derived neuropilin-like protein</fullName>
    </alternativeName>
</protein>
<feature type="domain" description="CUB" evidence="14">
    <location>
        <begin position="166"/>
        <end position="281"/>
    </location>
</feature>
<comment type="subcellular location">
    <subcellularLocation>
        <location evidence="1">Membrane</location>
        <topology evidence="1">Single-pass type I membrane protein</topology>
    </subcellularLocation>
</comment>
<dbReference type="Proteomes" id="UP000437017">
    <property type="component" value="Unassembled WGS sequence"/>
</dbReference>
<dbReference type="GO" id="GO:0005886">
    <property type="term" value="C:plasma membrane"/>
    <property type="evidence" value="ECO:0007669"/>
    <property type="project" value="TreeGrafter"/>
</dbReference>
<dbReference type="Pfam" id="PF00754">
    <property type="entry name" value="F5_F8_type_C"/>
    <property type="match status" value="1"/>
</dbReference>
<dbReference type="Gene3D" id="2.60.120.260">
    <property type="entry name" value="Galactose-binding domain-like"/>
    <property type="match status" value="1"/>
</dbReference>
<dbReference type="InterPro" id="IPR004043">
    <property type="entry name" value="LCCL"/>
</dbReference>
<dbReference type="PANTHER" id="PTHR46806">
    <property type="entry name" value="F5/8 TYPE C DOMAIN-CONTAINING PROTEIN"/>
    <property type="match status" value="1"/>
</dbReference>
<dbReference type="OrthoDB" id="441660at2759"/>
<feature type="non-terminal residue" evidence="17">
    <location>
        <position position="1"/>
    </location>
</feature>
<dbReference type="Pfam" id="PF00431">
    <property type="entry name" value="CUB"/>
    <property type="match status" value="1"/>
</dbReference>
<keyword evidence="8" id="KW-0325">Glycoprotein</keyword>
<dbReference type="InterPro" id="IPR035914">
    <property type="entry name" value="Sperma_CUB_dom_sf"/>
</dbReference>
<dbReference type="FunFam" id="2.60.120.290:FF:000035">
    <property type="entry name" value="Discoidin, CUB and LCCL domain-containing protein 2"/>
    <property type="match status" value="1"/>
</dbReference>
<evidence type="ECO:0000256" key="5">
    <source>
        <dbReference type="ARBA" id="ARBA00022989"/>
    </source>
</evidence>
<feature type="compositionally biased region" description="Polar residues" evidence="12">
    <location>
        <begin position="582"/>
        <end position="604"/>
    </location>
</feature>
<dbReference type="PROSITE" id="PS01180">
    <property type="entry name" value="CUB"/>
    <property type="match status" value="1"/>
</dbReference>
<dbReference type="PROSITE" id="PS50022">
    <property type="entry name" value="FA58C_3"/>
    <property type="match status" value="1"/>
</dbReference>
<evidence type="ECO:0000256" key="13">
    <source>
        <dbReference type="SAM" id="Phobius"/>
    </source>
</evidence>
<evidence type="ECO:0000256" key="7">
    <source>
        <dbReference type="ARBA" id="ARBA00023157"/>
    </source>
</evidence>
<dbReference type="PANTHER" id="PTHR46806:SF3">
    <property type="entry name" value="DISCOIDIN, CUB AND LCCL DOMAIN-CONTAINING PROTEIN 2"/>
    <property type="match status" value="1"/>
</dbReference>
<dbReference type="FunFam" id="2.170.130.20:FF:000002">
    <property type="entry name" value="Discoidin, CUB and LCCL domain-containing protein 2"/>
    <property type="match status" value="1"/>
</dbReference>
<name>A0A643BWY6_BALPH</name>
<dbReference type="InterPro" id="IPR000859">
    <property type="entry name" value="CUB_dom"/>
</dbReference>
<dbReference type="PROSITE" id="PS01285">
    <property type="entry name" value="FA58C_1"/>
    <property type="match status" value="1"/>
</dbReference>
<feature type="region of interest" description="Disordered" evidence="12">
    <location>
        <begin position="545"/>
        <end position="604"/>
    </location>
</feature>
<evidence type="ECO:0000256" key="9">
    <source>
        <dbReference type="ARBA" id="ARBA00072189"/>
    </source>
</evidence>
<reference evidence="17 18" key="1">
    <citation type="journal article" date="2019" name="PLoS ONE">
        <title>Genomic analyses reveal an absence of contemporary introgressive admixture between fin whales and blue whales, despite known hybrids.</title>
        <authorList>
            <person name="Westbury M.V."/>
            <person name="Petersen B."/>
            <person name="Lorenzen E.D."/>
        </authorList>
    </citation>
    <scope>NUCLEOTIDE SEQUENCE [LARGE SCALE GENOMIC DNA]</scope>
    <source>
        <strain evidence="17">FinWhale-01</strain>
    </source>
</reference>
<dbReference type="Pfam" id="PF03815">
    <property type="entry name" value="LCCL"/>
    <property type="match status" value="1"/>
</dbReference>